<dbReference type="EMBL" id="JAFBXF010000005">
    <property type="protein sequence ID" value="MBM2417170.1"/>
    <property type="molecule type" value="Genomic_DNA"/>
</dbReference>
<dbReference type="OrthoDB" id="7876829at2"/>
<evidence type="ECO:0000313" key="3">
    <source>
        <dbReference type="EMBL" id="MBM2412593.1"/>
    </source>
</evidence>
<feature type="chain" id="PRO_5040144559" description="Secreted protein" evidence="2">
    <location>
        <begin position="27"/>
        <end position="170"/>
    </location>
</feature>
<name>A0A9Q2NUR9_9RHOB</name>
<comment type="caution">
    <text evidence="3">The sequence shown here is derived from an EMBL/GenBank/DDBJ whole genome shotgun (WGS) entry which is preliminary data.</text>
</comment>
<evidence type="ECO:0000313" key="4">
    <source>
        <dbReference type="EMBL" id="MBM2417170.1"/>
    </source>
</evidence>
<organism evidence="3 5">
    <name type="scientific">Marivita cryptomonadis</name>
    <dbReference type="NCBI Taxonomy" id="505252"/>
    <lineage>
        <taxon>Bacteria</taxon>
        <taxon>Pseudomonadati</taxon>
        <taxon>Pseudomonadota</taxon>
        <taxon>Alphaproteobacteria</taxon>
        <taxon>Rhodobacterales</taxon>
        <taxon>Roseobacteraceae</taxon>
        <taxon>Marivita</taxon>
    </lineage>
</organism>
<dbReference type="Proteomes" id="UP000755667">
    <property type="component" value="Unassembled WGS sequence"/>
</dbReference>
<dbReference type="Proteomes" id="UP000809440">
    <property type="component" value="Unassembled WGS sequence"/>
</dbReference>
<dbReference type="RefSeq" id="WP_085627804.1">
    <property type="nucleotide sequence ID" value="NZ_JAFBWU010000005.1"/>
</dbReference>
<sequence>MSRRFIAAVLAVSTTIAALSAAPARAASEEDIAKLLAGAATIFIIGKAIQNSRDDDRRDKKKEEVRHYVPDHRPGHVSKQPVYTQQKPTPKVVPRDVKQRHKDMLPANCVRQIEGGRVGRVVMGRCLERNNISTRTLPKACRMTVETRRGEARAYALPCLRHRGYTLARY</sequence>
<reference evidence="3 6" key="1">
    <citation type="submission" date="2021-01" db="EMBL/GenBank/DDBJ databases">
        <title>Diatom-associated Roseobacters Show Island Model of Population Structure.</title>
        <authorList>
            <person name="Qu L."/>
            <person name="Feng X."/>
            <person name="Chen Y."/>
            <person name="Li L."/>
            <person name="Wang X."/>
            <person name="Hu Z."/>
            <person name="Wang H."/>
            <person name="Luo H."/>
        </authorList>
    </citation>
    <scope>NUCLEOTIDE SEQUENCE</scope>
    <source>
        <strain evidence="4 6">CC28-63</strain>
        <strain evidence="3">CC28-69</strain>
    </source>
</reference>
<accession>A0A9Q2NUR9</accession>
<dbReference type="GeneID" id="62639512"/>
<evidence type="ECO:0000313" key="5">
    <source>
        <dbReference type="Proteomes" id="UP000755667"/>
    </source>
</evidence>
<dbReference type="AlphaFoldDB" id="A0A9Q2NUR9"/>
<keyword evidence="2" id="KW-0732">Signal</keyword>
<keyword evidence="6" id="KW-1185">Reference proteome</keyword>
<evidence type="ECO:0000256" key="1">
    <source>
        <dbReference type="SAM" id="MobiDB-lite"/>
    </source>
</evidence>
<evidence type="ECO:0000256" key="2">
    <source>
        <dbReference type="SAM" id="SignalP"/>
    </source>
</evidence>
<proteinExistence type="predicted"/>
<feature type="signal peptide" evidence="2">
    <location>
        <begin position="1"/>
        <end position="26"/>
    </location>
</feature>
<evidence type="ECO:0008006" key="7">
    <source>
        <dbReference type="Google" id="ProtNLM"/>
    </source>
</evidence>
<feature type="region of interest" description="Disordered" evidence="1">
    <location>
        <begin position="53"/>
        <end position="89"/>
    </location>
</feature>
<protein>
    <recommendedName>
        <fullName evidence="7">Secreted protein</fullName>
    </recommendedName>
</protein>
<gene>
    <name evidence="3" type="ORF">JQX41_09795</name>
    <name evidence="4" type="ORF">JQX48_09340</name>
</gene>
<dbReference type="EMBL" id="JAFBXE010000005">
    <property type="protein sequence ID" value="MBM2412593.1"/>
    <property type="molecule type" value="Genomic_DNA"/>
</dbReference>
<evidence type="ECO:0000313" key="6">
    <source>
        <dbReference type="Proteomes" id="UP000809440"/>
    </source>
</evidence>
<feature type="compositionally biased region" description="Basic and acidic residues" evidence="1">
    <location>
        <begin position="53"/>
        <end position="74"/>
    </location>
</feature>